<dbReference type="InterPro" id="IPR013694">
    <property type="entry name" value="VIT"/>
</dbReference>
<feature type="signal peptide" evidence="1">
    <location>
        <begin position="1"/>
        <end position="18"/>
    </location>
</feature>
<dbReference type="SUPFAM" id="SSF48452">
    <property type="entry name" value="TPR-like"/>
    <property type="match status" value="1"/>
</dbReference>
<keyword evidence="1" id="KW-0732">Signal</keyword>
<evidence type="ECO:0000259" key="2">
    <source>
        <dbReference type="PROSITE" id="PS51468"/>
    </source>
</evidence>
<evidence type="ECO:0000313" key="3">
    <source>
        <dbReference type="EMBL" id="KFF01089.1"/>
    </source>
</evidence>
<dbReference type="Proteomes" id="UP000028713">
    <property type="component" value="Unassembled WGS sequence"/>
</dbReference>
<dbReference type="EMBL" id="JPRP01000001">
    <property type="protein sequence ID" value="KFF01089.1"/>
    <property type="molecule type" value="Genomic_DNA"/>
</dbReference>
<dbReference type="eggNOG" id="COG0457">
    <property type="taxonomic scope" value="Bacteria"/>
</dbReference>
<dbReference type="OrthoDB" id="266279at2"/>
<feature type="chain" id="PRO_5001800683" description="VIT domain-containing protein" evidence="1">
    <location>
        <begin position="19"/>
        <end position="950"/>
    </location>
</feature>
<feature type="domain" description="VIT" evidence="2">
    <location>
        <begin position="19"/>
        <end position="147"/>
    </location>
</feature>
<proteinExistence type="predicted"/>
<evidence type="ECO:0000313" key="4">
    <source>
        <dbReference type="Proteomes" id="UP000028713"/>
    </source>
</evidence>
<protein>
    <recommendedName>
        <fullName evidence="2">VIT domain-containing protein</fullName>
    </recommendedName>
</protein>
<organism evidence="3 4">
    <name type="scientific">Chryseobacterium formosense</name>
    <dbReference type="NCBI Taxonomy" id="236814"/>
    <lineage>
        <taxon>Bacteria</taxon>
        <taxon>Pseudomonadati</taxon>
        <taxon>Bacteroidota</taxon>
        <taxon>Flavobacteriia</taxon>
        <taxon>Flavobacteriales</taxon>
        <taxon>Weeksellaceae</taxon>
        <taxon>Chryseobacterium group</taxon>
        <taxon>Chryseobacterium</taxon>
    </lineage>
</organism>
<comment type="caution">
    <text evidence="3">The sequence shown here is derived from an EMBL/GenBank/DDBJ whole genome shotgun (WGS) entry which is preliminary data.</text>
</comment>
<dbReference type="Pfam" id="PF09906">
    <property type="entry name" value="DUF2135"/>
    <property type="match status" value="1"/>
</dbReference>
<dbReference type="InterPro" id="IPR011990">
    <property type="entry name" value="TPR-like_helical_dom_sf"/>
</dbReference>
<accession>A0A085Z9H5</accession>
<evidence type="ECO:0000256" key="1">
    <source>
        <dbReference type="SAM" id="SignalP"/>
    </source>
</evidence>
<name>A0A085Z9H5_9FLAO</name>
<dbReference type="Gene3D" id="1.25.40.10">
    <property type="entry name" value="Tetratricopeptide repeat domain"/>
    <property type="match status" value="1"/>
</dbReference>
<reference evidence="3 4" key="1">
    <citation type="submission" date="2014-07" db="EMBL/GenBank/DDBJ databases">
        <title>Genome of Chryseobacterium formosense LMG 24722.</title>
        <authorList>
            <person name="Pipes S.E."/>
            <person name="Stropko S.J."/>
            <person name="Newman J.D."/>
        </authorList>
    </citation>
    <scope>NUCLEOTIDE SEQUENCE [LARGE SCALE GENOMIC DNA]</scope>
    <source>
        <strain evidence="3 4">LMG 24722</strain>
    </source>
</reference>
<dbReference type="STRING" id="236814.IX39_10860"/>
<dbReference type="InterPro" id="IPR019220">
    <property type="entry name" value="DUF2135"/>
</dbReference>
<keyword evidence="4" id="KW-1185">Reference proteome</keyword>
<dbReference type="PANTHER" id="PTHR45737:SF6">
    <property type="entry name" value="VON WILLEBRAND FACTOR A DOMAIN-CONTAINING PROTEIN 5A"/>
    <property type="match status" value="1"/>
</dbReference>
<gene>
    <name evidence="3" type="ORF">IX39_10860</name>
</gene>
<dbReference type="eggNOG" id="COG4676">
    <property type="taxonomic scope" value="Bacteria"/>
</dbReference>
<sequence length="950" mass="108650">MKRIISLMATLAFSIAFAQIPTLEVENQKKHPVILQEAKIDTKILGNLATTTATYTFYNPSSRILEGNLTFPLPEGVSVSGYALDINGKLRNAVPVPKERAKEVFESIERRNVDPGIIEKVEGNNFRTRIYPLPEKGTRTIQIIYHQELKNFASDYQYFLSFANATTIPKFNLKVWISETATVPKILENPDGNFAFQKQGNQWIAEINKTDFRPNEILKVTIPKNQNSSNVVLQKASGDKFYFAANVGLDFPVKEKAKSQKIAIIWDNSYSGSKRNRDKELQFLDAYFADNKNVSVSFSLLNNTFEKTEEFSISQGNWSELKNRILNVKYDGGTDFGALKEISGVEEYLLFSDGISNFGDLTMKFKKPLNSISSTPTSDFNLLKLLANQSGGNFINLNELDTQSALKTCKRLPVLFLGFKENPNMQELFPNIGSVISEPINIFGITTGNVGNLTAIFSVGNEKFEVPVDFSKAQQLENWQISQFWAQRKINELELNSTQNRQEIKNISEQFGVVSKNTSLIVLDDINDYVRYKITPPQELLADYQKIVSQNKGRVLEQRKNLLSKAFDKTRELKTWWNTEFKPVEKKEYPRVSNQSARDTVNNQRLEEVVVTGALGIKRNSAVAREVSSSAKLAESEAKPKGKITLVDVESTAEYMKDFQNLQSADVIYHKYLENRSKHEKQVSYYFDVSKLLFKKGNKELSLKVLSTLAELDLENEELYKTIYYLLKQRGHYDKELWITQKILEWRPFDAQSHRDYALALVDNKRPQEALNIYKSLLYQEFTDEISMRDNGIEEILIMEINNILKQNKNVDGSKIDDRLKADLPVDIRVVINWNKDNTDIDLWVTDPKGEDCSYQHKSTAIGGRISNDFTQGFGPEQFLLKKAVKGKYKIKTNFFGERQNILSGPTTIMAEVYLYYSDGRQERKIAVFQSQKENKQEDDSKILIGEFEF</sequence>
<dbReference type="PANTHER" id="PTHR45737">
    <property type="entry name" value="VON WILLEBRAND FACTOR A DOMAIN-CONTAINING PROTEIN 5A"/>
    <property type="match status" value="1"/>
</dbReference>
<dbReference type="AlphaFoldDB" id="A0A085Z9H5"/>
<dbReference type="PROSITE" id="PS51468">
    <property type="entry name" value="VIT"/>
    <property type="match status" value="1"/>
</dbReference>
<dbReference type="Pfam" id="PF08487">
    <property type="entry name" value="VIT"/>
    <property type="match status" value="1"/>
</dbReference>
<dbReference type="RefSeq" id="WP_034676174.1">
    <property type="nucleotide sequence ID" value="NZ_FPAP01000001.1"/>
</dbReference>